<dbReference type="InterPro" id="IPR002078">
    <property type="entry name" value="Sigma_54_int"/>
</dbReference>
<dbReference type="SUPFAM" id="SSF55785">
    <property type="entry name" value="PYP-like sensor domain (PAS domain)"/>
    <property type="match status" value="1"/>
</dbReference>
<dbReference type="GO" id="GO:0005524">
    <property type="term" value="F:ATP binding"/>
    <property type="evidence" value="ECO:0007669"/>
    <property type="project" value="UniProtKB-KW"/>
</dbReference>
<evidence type="ECO:0000256" key="1">
    <source>
        <dbReference type="ARBA" id="ARBA00022741"/>
    </source>
</evidence>
<dbReference type="AlphaFoldDB" id="A0A1W2BKP9"/>
<dbReference type="Pfam" id="PF02954">
    <property type="entry name" value="HTH_8"/>
    <property type="match status" value="1"/>
</dbReference>
<name>A0A1W2BKP9_9FIRM</name>
<dbReference type="InterPro" id="IPR058031">
    <property type="entry name" value="AAA_lid_NorR"/>
</dbReference>
<dbReference type="EMBL" id="FWXW01000005">
    <property type="protein sequence ID" value="SMC73549.1"/>
    <property type="molecule type" value="Genomic_DNA"/>
</dbReference>
<feature type="domain" description="PAS" evidence="6">
    <location>
        <begin position="5"/>
        <end position="52"/>
    </location>
</feature>
<dbReference type="GO" id="GO:0006355">
    <property type="term" value="P:regulation of DNA-templated transcription"/>
    <property type="evidence" value="ECO:0007669"/>
    <property type="project" value="InterPro"/>
</dbReference>
<dbReference type="FunFam" id="3.40.50.300:FF:000006">
    <property type="entry name" value="DNA-binding transcriptional regulator NtrC"/>
    <property type="match status" value="1"/>
</dbReference>
<dbReference type="Gene3D" id="3.40.50.300">
    <property type="entry name" value="P-loop containing nucleotide triphosphate hydrolases"/>
    <property type="match status" value="1"/>
</dbReference>
<keyword evidence="1" id="KW-0547">Nucleotide-binding</keyword>
<dbReference type="Proteomes" id="UP000192790">
    <property type="component" value="Unassembled WGS sequence"/>
</dbReference>
<dbReference type="InterPro" id="IPR009057">
    <property type="entry name" value="Homeodomain-like_sf"/>
</dbReference>
<keyword evidence="7" id="KW-0238">DNA-binding</keyword>
<evidence type="ECO:0000256" key="2">
    <source>
        <dbReference type="ARBA" id="ARBA00022840"/>
    </source>
</evidence>
<protein>
    <submittedName>
        <fullName evidence="7">Transcriptional regulator containing PAS, AAA-type ATPase, and DNA-binding Fis domains</fullName>
    </submittedName>
</protein>
<keyword evidence="8" id="KW-1185">Reference proteome</keyword>
<dbReference type="InterPro" id="IPR000014">
    <property type="entry name" value="PAS"/>
</dbReference>
<dbReference type="InterPro" id="IPR025662">
    <property type="entry name" value="Sigma_54_int_dom_ATP-bd_1"/>
</dbReference>
<dbReference type="SMART" id="SM00382">
    <property type="entry name" value="AAA"/>
    <property type="match status" value="1"/>
</dbReference>
<evidence type="ECO:0000259" key="6">
    <source>
        <dbReference type="PROSITE" id="PS50112"/>
    </source>
</evidence>
<dbReference type="SMART" id="SM00091">
    <property type="entry name" value="PAS"/>
    <property type="match status" value="1"/>
</dbReference>
<dbReference type="OrthoDB" id="9803970at2"/>
<evidence type="ECO:0000256" key="3">
    <source>
        <dbReference type="ARBA" id="ARBA00023015"/>
    </source>
</evidence>
<accession>A0A1W2BKP9</accession>
<feature type="domain" description="Sigma-54 factor interaction" evidence="5">
    <location>
        <begin position="146"/>
        <end position="375"/>
    </location>
</feature>
<dbReference type="PANTHER" id="PTHR32071">
    <property type="entry name" value="TRANSCRIPTIONAL REGULATORY PROTEIN"/>
    <property type="match status" value="1"/>
</dbReference>
<keyword evidence="4" id="KW-0804">Transcription</keyword>
<dbReference type="CDD" id="cd00009">
    <property type="entry name" value="AAA"/>
    <property type="match status" value="1"/>
</dbReference>
<dbReference type="SUPFAM" id="SSF46689">
    <property type="entry name" value="Homeodomain-like"/>
    <property type="match status" value="1"/>
</dbReference>
<evidence type="ECO:0000313" key="7">
    <source>
        <dbReference type="EMBL" id="SMC73549.1"/>
    </source>
</evidence>
<evidence type="ECO:0000259" key="5">
    <source>
        <dbReference type="PROSITE" id="PS50045"/>
    </source>
</evidence>
<dbReference type="PROSITE" id="PS50045">
    <property type="entry name" value="SIGMA54_INTERACT_4"/>
    <property type="match status" value="1"/>
</dbReference>
<keyword evidence="2" id="KW-0067">ATP-binding</keyword>
<gene>
    <name evidence="7" type="ORF">SAMN02745168_2278</name>
</gene>
<dbReference type="SUPFAM" id="SSF52540">
    <property type="entry name" value="P-loop containing nucleoside triphosphate hydrolases"/>
    <property type="match status" value="1"/>
</dbReference>
<dbReference type="InterPro" id="IPR002197">
    <property type="entry name" value="HTH_Fis"/>
</dbReference>
<dbReference type="CDD" id="cd00130">
    <property type="entry name" value="PAS"/>
    <property type="match status" value="1"/>
</dbReference>
<dbReference type="PROSITE" id="PS50112">
    <property type="entry name" value="PAS"/>
    <property type="match status" value="1"/>
</dbReference>
<dbReference type="InterPro" id="IPR027417">
    <property type="entry name" value="P-loop_NTPase"/>
</dbReference>
<dbReference type="RefSeq" id="WP_084234942.1">
    <property type="nucleotide sequence ID" value="NZ_FWXW01000005.1"/>
</dbReference>
<sequence>MDWDMQIKMDRIVDDFIGSVLIIDRSGRIIYANSKMLKVFNIHAEEIIDRTMEEVVAEGIFKVSPSMEALKTKEVAIKYVEGRSKIPVFTVSKPYFNEEGDVDFVVSFSLDEFFFNEILSKANEDKNRAFQLLNCLADMGDKDNPIVIADGSMHKLLAFIGRIAPTDSAVLISGESGTGKEVFSRYIHKASSRANRVFLPINCAAIPAGLIESELFGYEAGAFTGASKEGKTGLFELADRGTLFLDEISELPLSLQPKLLRVLETGEVKRLGSERYIKTDVRIIAATNKDLKQLVLQGNFRNDLYYRLNVIPITIPPIRDRRKDIVPLASLFLNQYNTRYGCSKRFDDDLLRAMEDYTWPGNVREIKNVVERMVIASSSVCLTREDLMLDAEAGQSRMEEKVSPQAALQYLAEEEDRSMAELTREFEKRHIRKVLESCDYNVAAAAKKLKVHPSGLYKKLKSYGLMK</sequence>
<dbReference type="Gene3D" id="1.10.10.60">
    <property type="entry name" value="Homeodomain-like"/>
    <property type="match status" value="1"/>
</dbReference>
<dbReference type="GO" id="GO:0043565">
    <property type="term" value="F:sequence-specific DNA binding"/>
    <property type="evidence" value="ECO:0007669"/>
    <property type="project" value="InterPro"/>
</dbReference>
<evidence type="ECO:0000256" key="4">
    <source>
        <dbReference type="ARBA" id="ARBA00023163"/>
    </source>
</evidence>
<dbReference type="Pfam" id="PF00989">
    <property type="entry name" value="PAS"/>
    <property type="match status" value="1"/>
</dbReference>
<dbReference type="STRING" id="1122930.SAMN02745168_2278"/>
<dbReference type="InterPro" id="IPR035965">
    <property type="entry name" value="PAS-like_dom_sf"/>
</dbReference>
<dbReference type="Pfam" id="PF25601">
    <property type="entry name" value="AAA_lid_14"/>
    <property type="match status" value="1"/>
</dbReference>
<organism evidence="7 8">
    <name type="scientific">Papillibacter cinnamivorans DSM 12816</name>
    <dbReference type="NCBI Taxonomy" id="1122930"/>
    <lineage>
        <taxon>Bacteria</taxon>
        <taxon>Bacillati</taxon>
        <taxon>Bacillota</taxon>
        <taxon>Clostridia</taxon>
        <taxon>Eubacteriales</taxon>
        <taxon>Oscillospiraceae</taxon>
        <taxon>Papillibacter</taxon>
    </lineage>
</organism>
<dbReference type="InterPro" id="IPR013767">
    <property type="entry name" value="PAS_fold"/>
</dbReference>
<dbReference type="Gene3D" id="1.10.8.60">
    <property type="match status" value="1"/>
</dbReference>
<proteinExistence type="predicted"/>
<dbReference type="Pfam" id="PF00158">
    <property type="entry name" value="Sigma54_activat"/>
    <property type="match status" value="1"/>
</dbReference>
<keyword evidence="3" id="KW-0805">Transcription regulation</keyword>
<dbReference type="PROSITE" id="PS00675">
    <property type="entry name" value="SIGMA54_INTERACT_1"/>
    <property type="match status" value="1"/>
</dbReference>
<dbReference type="InterPro" id="IPR003593">
    <property type="entry name" value="AAA+_ATPase"/>
</dbReference>
<dbReference type="Gene3D" id="3.30.450.20">
    <property type="entry name" value="PAS domain"/>
    <property type="match status" value="1"/>
</dbReference>
<evidence type="ECO:0000313" key="8">
    <source>
        <dbReference type="Proteomes" id="UP000192790"/>
    </source>
</evidence>
<reference evidence="7 8" key="1">
    <citation type="submission" date="2017-04" db="EMBL/GenBank/DDBJ databases">
        <authorList>
            <person name="Afonso C.L."/>
            <person name="Miller P.J."/>
            <person name="Scott M.A."/>
            <person name="Spackman E."/>
            <person name="Goraichik I."/>
            <person name="Dimitrov K.M."/>
            <person name="Suarez D.L."/>
            <person name="Swayne D.E."/>
        </authorList>
    </citation>
    <scope>NUCLEOTIDE SEQUENCE [LARGE SCALE GENOMIC DNA]</scope>
    <source>
        <strain evidence="7 8">DSM 12816</strain>
    </source>
</reference>